<name>A0A2V5HZV2_9EURO</name>
<dbReference type="EMBL" id="KZ825551">
    <property type="protein sequence ID" value="PYI28292.1"/>
    <property type="molecule type" value="Genomic_DNA"/>
</dbReference>
<dbReference type="GO" id="GO:0071949">
    <property type="term" value="F:FAD binding"/>
    <property type="evidence" value="ECO:0007669"/>
    <property type="project" value="InterPro"/>
</dbReference>
<reference evidence="7 8" key="1">
    <citation type="submission" date="2018-02" db="EMBL/GenBank/DDBJ databases">
        <title>The genomes of Aspergillus section Nigri reveals drivers in fungal speciation.</title>
        <authorList>
            <consortium name="DOE Joint Genome Institute"/>
            <person name="Vesth T.C."/>
            <person name="Nybo J."/>
            <person name="Theobald S."/>
            <person name="Brandl J."/>
            <person name="Frisvad J.C."/>
            <person name="Nielsen K.F."/>
            <person name="Lyhne E.K."/>
            <person name="Kogle M.E."/>
            <person name="Kuo A."/>
            <person name="Riley R."/>
            <person name="Clum A."/>
            <person name="Nolan M."/>
            <person name="Lipzen A."/>
            <person name="Salamov A."/>
            <person name="Henrissat B."/>
            <person name="Wiebenga A."/>
            <person name="De vries R.P."/>
            <person name="Grigoriev I.V."/>
            <person name="Mortensen U.H."/>
            <person name="Andersen M.R."/>
            <person name="Baker S.E."/>
        </authorList>
    </citation>
    <scope>NUCLEOTIDE SEQUENCE [LARGE SCALE GENOMIC DNA]</scope>
    <source>
        <strain evidence="7 8">CBS 114.80</strain>
    </source>
</reference>
<dbReference type="PANTHER" id="PTHR42973">
    <property type="entry name" value="BINDING OXIDOREDUCTASE, PUTATIVE (AFU_ORTHOLOGUE AFUA_1G17690)-RELATED"/>
    <property type="match status" value="1"/>
</dbReference>
<keyword evidence="3" id="KW-0274">FAD</keyword>
<dbReference type="Proteomes" id="UP000248817">
    <property type="component" value="Unassembled WGS sequence"/>
</dbReference>
<dbReference type="InterPro" id="IPR036318">
    <property type="entry name" value="FAD-bd_PCMH-like_sf"/>
</dbReference>
<keyword evidence="5" id="KW-0732">Signal</keyword>
<organism evidence="7 8">
    <name type="scientific">Aspergillus indologenus CBS 114.80</name>
    <dbReference type="NCBI Taxonomy" id="1450541"/>
    <lineage>
        <taxon>Eukaryota</taxon>
        <taxon>Fungi</taxon>
        <taxon>Dikarya</taxon>
        <taxon>Ascomycota</taxon>
        <taxon>Pezizomycotina</taxon>
        <taxon>Eurotiomycetes</taxon>
        <taxon>Eurotiomycetidae</taxon>
        <taxon>Eurotiales</taxon>
        <taxon>Aspergillaceae</taxon>
        <taxon>Aspergillus</taxon>
        <taxon>Aspergillus subgen. Circumdati</taxon>
    </lineage>
</organism>
<dbReference type="InterPro" id="IPR006094">
    <property type="entry name" value="Oxid_FAD_bind_N"/>
</dbReference>
<proteinExistence type="inferred from homology"/>
<comment type="similarity">
    <text evidence="1">Belongs to the oxygen-dependent FAD-linked oxidoreductase family.</text>
</comment>
<dbReference type="PANTHER" id="PTHR42973:SF8">
    <property type="entry name" value="FAD-BINDING PCMH-TYPE DOMAIN-CONTAINING PROTEIN"/>
    <property type="match status" value="1"/>
</dbReference>
<evidence type="ECO:0000256" key="5">
    <source>
        <dbReference type="SAM" id="SignalP"/>
    </source>
</evidence>
<evidence type="ECO:0000256" key="2">
    <source>
        <dbReference type="ARBA" id="ARBA00022630"/>
    </source>
</evidence>
<keyword evidence="4" id="KW-0560">Oxidoreductase</keyword>
<dbReference type="Gene3D" id="3.30.465.10">
    <property type="match status" value="1"/>
</dbReference>
<dbReference type="GO" id="GO:0016491">
    <property type="term" value="F:oxidoreductase activity"/>
    <property type="evidence" value="ECO:0007669"/>
    <property type="project" value="UniProtKB-KW"/>
</dbReference>
<gene>
    <name evidence="7" type="ORF">BP00DRAFT_481325</name>
</gene>
<feature type="signal peptide" evidence="5">
    <location>
        <begin position="1"/>
        <end position="21"/>
    </location>
</feature>
<dbReference type="PROSITE" id="PS51387">
    <property type="entry name" value="FAD_PCMH"/>
    <property type="match status" value="1"/>
</dbReference>
<accession>A0A2V5HZV2</accession>
<keyword evidence="8" id="KW-1185">Reference proteome</keyword>
<evidence type="ECO:0000313" key="7">
    <source>
        <dbReference type="EMBL" id="PYI28292.1"/>
    </source>
</evidence>
<dbReference type="SUPFAM" id="SSF56176">
    <property type="entry name" value="FAD-binding/transporter-associated domain-like"/>
    <property type="match status" value="1"/>
</dbReference>
<dbReference type="Gene3D" id="3.40.462.20">
    <property type="match status" value="1"/>
</dbReference>
<dbReference type="InterPro" id="IPR016166">
    <property type="entry name" value="FAD-bd_PCMH"/>
</dbReference>
<keyword evidence="2" id="KW-0285">Flavoprotein</keyword>
<feature type="chain" id="PRO_5015996121" evidence="5">
    <location>
        <begin position="22"/>
        <end position="515"/>
    </location>
</feature>
<dbReference type="InterPro" id="IPR016169">
    <property type="entry name" value="FAD-bd_PCMH_sub2"/>
</dbReference>
<dbReference type="Pfam" id="PF01565">
    <property type="entry name" value="FAD_binding_4"/>
    <property type="match status" value="1"/>
</dbReference>
<evidence type="ECO:0000313" key="8">
    <source>
        <dbReference type="Proteomes" id="UP000248817"/>
    </source>
</evidence>
<feature type="domain" description="FAD-binding PCMH-type" evidence="6">
    <location>
        <begin position="77"/>
        <end position="247"/>
    </location>
</feature>
<protein>
    <submittedName>
        <fullName evidence="7">FAD-binding domain-containing protein</fullName>
    </submittedName>
</protein>
<evidence type="ECO:0000259" key="6">
    <source>
        <dbReference type="PROSITE" id="PS51387"/>
    </source>
</evidence>
<dbReference type="AlphaFoldDB" id="A0A2V5HZV2"/>
<sequence length="515" mass="58047">MFYLITLLTLILTLLQSFGQAVPLTSCNDEYCVMSRAELTPLEIQLELGPQLCGSSYIFGPDDPRWPQRVIRFQEYMAPQFTVWVQIGCEDDISTVVQYAYQNGIPFYTVNRAYGLPKSQGKFRGMAIDVQRLTDVVVDRERQIARVSAGTGTQDLIDALWEEGYVTVTGASSCAGIVGQALGGGHGRYKTRYGLMLDNMVQLNVVLGNGTTLVVSDDSHEDLFWAMKGAGHNFGIVTSYEMKIYPHEEDTWYFRNYVFTQDKLEPFFETLNKVVARNGSQPVEMDVDFGHFEFNPLFSDTDVILYWTFNYAGPQIDAEKYLAPFDAIGPINVTDGTVPYPDMPLASRNGKLDSTCAKGFAKKASTVGLQVYNTSACRQVYDLFDARLKEYQELRPASFVLFEGYSNQAVKTIDPATSAFPHRHDYINQITTITHVPDPSLDAPAMQLAHDIRELFIDGQPDRLPSAHVIYAFGDEPLEQVYGYEPWRLEKLWALKAIYDPTNQFAYHVPLIPLE</sequence>
<evidence type="ECO:0000256" key="1">
    <source>
        <dbReference type="ARBA" id="ARBA00005466"/>
    </source>
</evidence>
<evidence type="ECO:0000256" key="4">
    <source>
        <dbReference type="ARBA" id="ARBA00023002"/>
    </source>
</evidence>
<dbReference type="InterPro" id="IPR050416">
    <property type="entry name" value="FAD-linked_Oxidoreductase"/>
</dbReference>
<evidence type="ECO:0000256" key="3">
    <source>
        <dbReference type="ARBA" id="ARBA00022827"/>
    </source>
</evidence>